<proteinExistence type="inferred from homology"/>
<dbReference type="Pfam" id="PF00496">
    <property type="entry name" value="SBP_bac_5"/>
    <property type="match status" value="1"/>
</dbReference>
<dbReference type="InterPro" id="IPR000914">
    <property type="entry name" value="SBP_5_dom"/>
</dbReference>
<protein>
    <recommendedName>
        <fullName evidence="4">Solute-binding protein family 5 domain-containing protein</fullName>
    </recommendedName>
</protein>
<keyword evidence="3" id="KW-0732">Signal</keyword>
<dbReference type="GO" id="GO:1904680">
    <property type="term" value="F:peptide transmembrane transporter activity"/>
    <property type="evidence" value="ECO:0007669"/>
    <property type="project" value="TreeGrafter"/>
</dbReference>
<accession>X1BG94</accession>
<evidence type="ECO:0000256" key="2">
    <source>
        <dbReference type="ARBA" id="ARBA00022448"/>
    </source>
</evidence>
<feature type="non-terminal residue" evidence="5">
    <location>
        <position position="1"/>
    </location>
</feature>
<comment type="similarity">
    <text evidence="1">Belongs to the bacterial solute-binding protein 5 family.</text>
</comment>
<feature type="non-terminal residue" evidence="5">
    <location>
        <position position="410"/>
    </location>
</feature>
<dbReference type="Gene3D" id="3.90.76.10">
    <property type="entry name" value="Dipeptide-binding Protein, Domain 1"/>
    <property type="match status" value="1"/>
</dbReference>
<feature type="domain" description="Solute-binding protein family 5" evidence="4">
    <location>
        <begin position="1"/>
        <end position="350"/>
    </location>
</feature>
<dbReference type="Gene3D" id="3.10.105.10">
    <property type="entry name" value="Dipeptide-binding Protein, Domain 3"/>
    <property type="match status" value="1"/>
</dbReference>
<comment type="caution">
    <text evidence="5">The sequence shown here is derived from an EMBL/GenBank/DDBJ whole genome shotgun (WGS) entry which is preliminary data.</text>
</comment>
<dbReference type="CDD" id="cd08499">
    <property type="entry name" value="PBP2_Ylib_like"/>
    <property type="match status" value="1"/>
</dbReference>
<gene>
    <name evidence="5" type="ORF">S01H4_08645</name>
</gene>
<dbReference type="PANTHER" id="PTHR30290">
    <property type="entry name" value="PERIPLASMIC BINDING COMPONENT OF ABC TRANSPORTER"/>
    <property type="match status" value="1"/>
</dbReference>
<evidence type="ECO:0000313" key="5">
    <source>
        <dbReference type="EMBL" id="GAG71056.1"/>
    </source>
</evidence>
<name>X1BG94_9ZZZZ</name>
<evidence type="ECO:0000256" key="1">
    <source>
        <dbReference type="ARBA" id="ARBA00005695"/>
    </source>
</evidence>
<organism evidence="5">
    <name type="scientific">marine sediment metagenome</name>
    <dbReference type="NCBI Taxonomy" id="412755"/>
    <lineage>
        <taxon>unclassified sequences</taxon>
        <taxon>metagenomes</taxon>
        <taxon>ecological metagenomes</taxon>
    </lineage>
</organism>
<sequence>TSWEASKDGLTWTFHLRKGVTFHDGTPFNADAVIFNLRRVTDPEKRTRRTSLYKPFIKSFEAIDDYTVRIQMKVPFGALLAHFAHGAGGIVSPKALEKYQDKISLHPVGTGPYVFEEWVPGDRIVLKRNDNYWKGKPKVEEIIYKPVPEGVSRVMMLETGEADVIFPVPLIEVDRLRKTKGVKVVIGDTARVMYIGMNNLKKPFTDVRVRKALNYAVNKEAIVRNILKGMAKPSKSMIGSLVWGYSSIKSYEYNPEKAKELLTEAGYPNGFETSLWTPEGRYPMDAQIAEAVAGQLKKVGIKVRLRKWEWAAYIKNTRKKPEKAKYEMFLFGWAPSTGDADWGMRPLFYSEMWAPGGSNRFYYKDPEVDKYIKAGMEISGAEERKKAYKKAQEALVNNPPWVMLHDMVQS</sequence>
<dbReference type="InterPro" id="IPR039424">
    <property type="entry name" value="SBP_5"/>
</dbReference>
<dbReference type="Gene3D" id="3.40.190.10">
    <property type="entry name" value="Periplasmic binding protein-like II"/>
    <property type="match status" value="1"/>
</dbReference>
<dbReference type="EMBL" id="BART01002998">
    <property type="protein sequence ID" value="GAG71056.1"/>
    <property type="molecule type" value="Genomic_DNA"/>
</dbReference>
<keyword evidence="2" id="KW-0813">Transport</keyword>
<evidence type="ECO:0000259" key="4">
    <source>
        <dbReference type="Pfam" id="PF00496"/>
    </source>
</evidence>
<dbReference type="PANTHER" id="PTHR30290:SF9">
    <property type="entry name" value="OLIGOPEPTIDE-BINDING PROTEIN APPA"/>
    <property type="match status" value="1"/>
</dbReference>
<evidence type="ECO:0000256" key="3">
    <source>
        <dbReference type="ARBA" id="ARBA00022729"/>
    </source>
</evidence>
<dbReference type="GO" id="GO:0015833">
    <property type="term" value="P:peptide transport"/>
    <property type="evidence" value="ECO:0007669"/>
    <property type="project" value="TreeGrafter"/>
</dbReference>
<dbReference type="SUPFAM" id="SSF53850">
    <property type="entry name" value="Periplasmic binding protein-like II"/>
    <property type="match status" value="1"/>
</dbReference>
<dbReference type="AlphaFoldDB" id="X1BG94"/>
<reference evidence="5" key="1">
    <citation type="journal article" date="2014" name="Front. Microbiol.">
        <title>High frequency of phylogenetically diverse reductive dehalogenase-homologous genes in deep subseafloor sedimentary metagenomes.</title>
        <authorList>
            <person name="Kawai M."/>
            <person name="Futagami T."/>
            <person name="Toyoda A."/>
            <person name="Takaki Y."/>
            <person name="Nishi S."/>
            <person name="Hori S."/>
            <person name="Arai W."/>
            <person name="Tsubouchi T."/>
            <person name="Morono Y."/>
            <person name="Uchiyama I."/>
            <person name="Ito T."/>
            <person name="Fujiyama A."/>
            <person name="Inagaki F."/>
            <person name="Takami H."/>
        </authorList>
    </citation>
    <scope>NUCLEOTIDE SEQUENCE</scope>
    <source>
        <strain evidence="5">Expedition CK06-06</strain>
    </source>
</reference>